<gene>
    <name evidence="2" type="ORF">BN1708_000269</name>
</gene>
<dbReference type="STRING" id="100787.A0A0G4KDW2"/>
<dbReference type="AlphaFoldDB" id="A0A0G4KDW2"/>
<name>A0A0G4KDW2_VERLO</name>
<dbReference type="EMBL" id="CVQH01000001">
    <property type="protein sequence ID" value="CRJ80477.1"/>
    <property type="molecule type" value="Genomic_DNA"/>
</dbReference>
<organism evidence="2 3">
    <name type="scientific">Verticillium longisporum</name>
    <name type="common">Verticillium dahliae var. longisporum</name>
    <dbReference type="NCBI Taxonomy" id="100787"/>
    <lineage>
        <taxon>Eukaryota</taxon>
        <taxon>Fungi</taxon>
        <taxon>Dikarya</taxon>
        <taxon>Ascomycota</taxon>
        <taxon>Pezizomycotina</taxon>
        <taxon>Sordariomycetes</taxon>
        <taxon>Hypocreomycetidae</taxon>
        <taxon>Glomerellales</taxon>
        <taxon>Plectosphaerellaceae</taxon>
        <taxon>Verticillium</taxon>
    </lineage>
</organism>
<feature type="region of interest" description="Disordered" evidence="1">
    <location>
        <begin position="373"/>
        <end position="396"/>
    </location>
</feature>
<accession>A0A0G4KDW2</accession>
<keyword evidence="3" id="KW-1185">Reference proteome</keyword>
<protein>
    <submittedName>
        <fullName evidence="2">Uncharacterized protein</fullName>
    </submittedName>
</protein>
<dbReference type="Proteomes" id="UP000044602">
    <property type="component" value="Unassembled WGS sequence"/>
</dbReference>
<evidence type="ECO:0000256" key="1">
    <source>
        <dbReference type="SAM" id="MobiDB-lite"/>
    </source>
</evidence>
<evidence type="ECO:0000313" key="2">
    <source>
        <dbReference type="EMBL" id="CRJ80477.1"/>
    </source>
</evidence>
<reference evidence="2 3" key="1">
    <citation type="submission" date="2015-05" db="EMBL/GenBank/DDBJ databases">
        <authorList>
            <person name="Wang D.B."/>
            <person name="Wang M."/>
        </authorList>
    </citation>
    <scope>NUCLEOTIDE SEQUENCE [LARGE SCALE GENOMIC DNA]</scope>
    <source>
        <strain evidence="2">VL1</strain>
    </source>
</reference>
<sequence length="396" mass="41273">MHTPRNSLPDKDINVPRRSQARPLGHARLFPREHFLEEIRHEAGRDRLLRLLLLLLLRVCSAAARFLVAVNDLGRALAGRLVVGRRKRVVEVRGRGRGALLLRGRGAAGFRGAASFGARGLAEEEDLELVVDRQDTSTGNTTEDVGGGTLEERLDALLGDDLATSVEGTGVVDGLTRGHHHATTDGIKGVRSDTGTGGDGPTKSEGGEEVALKATGEDDGLDGVVHAEVETTVDNDTSNGGHETTVETGNTTVELALTTLLGVLGVVGQTGTGVVEGVDEEEGSGTGSLGHGVAVTLLLVAEHGLELVTESEVQGLGREVTDDVGSVATPQGHDTLIRGGTLEALGNAVVLAVKTTLLQHLILVLDEELDTLNGGGSGLGDSGRDTTHEEIRHEGL</sequence>
<feature type="region of interest" description="Disordered" evidence="1">
    <location>
        <begin position="174"/>
        <end position="208"/>
    </location>
</feature>
<feature type="compositionally biased region" description="Basic and acidic residues" evidence="1">
    <location>
        <begin position="382"/>
        <end position="396"/>
    </location>
</feature>
<evidence type="ECO:0000313" key="3">
    <source>
        <dbReference type="Proteomes" id="UP000044602"/>
    </source>
</evidence>
<proteinExistence type="predicted"/>